<dbReference type="CDD" id="cd02573">
    <property type="entry name" value="PseudoU_synth_EcTruB"/>
    <property type="match status" value="1"/>
</dbReference>
<name>A0A9D1G3E3_9FIRM</name>
<evidence type="ECO:0000256" key="4">
    <source>
        <dbReference type="ARBA" id="ARBA00023235"/>
    </source>
</evidence>
<feature type="active site" description="Nucleophile" evidence="5">
    <location>
        <position position="42"/>
    </location>
</feature>
<protein>
    <recommendedName>
        <fullName evidence="5">tRNA pseudouridine synthase B</fullName>
        <ecNumber evidence="5">5.4.99.25</ecNumber>
    </recommendedName>
    <alternativeName>
        <fullName evidence="5">tRNA pseudouridine(55) synthase</fullName>
        <shortName evidence="5">Psi55 synthase</shortName>
    </alternativeName>
    <alternativeName>
        <fullName evidence="5">tRNA pseudouridylate synthase</fullName>
    </alternativeName>
    <alternativeName>
        <fullName evidence="5">tRNA-uridine isomerase</fullName>
    </alternativeName>
</protein>
<evidence type="ECO:0000256" key="3">
    <source>
        <dbReference type="ARBA" id="ARBA00022694"/>
    </source>
</evidence>
<dbReference type="PANTHER" id="PTHR13767">
    <property type="entry name" value="TRNA-PSEUDOURIDINE SYNTHASE"/>
    <property type="match status" value="1"/>
</dbReference>
<dbReference type="EC" id="5.4.99.25" evidence="5"/>
<feature type="domain" description="Pseudouridine synthase II N-terminal" evidence="6">
    <location>
        <begin position="34"/>
        <end position="175"/>
    </location>
</feature>
<dbReference type="Pfam" id="PF01509">
    <property type="entry name" value="TruB_N"/>
    <property type="match status" value="1"/>
</dbReference>
<dbReference type="Pfam" id="PF16198">
    <property type="entry name" value="TruB_C_2"/>
    <property type="match status" value="1"/>
</dbReference>
<dbReference type="Pfam" id="PF09157">
    <property type="entry name" value="TruB-C_2"/>
    <property type="match status" value="1"/>
</dbReference>
<dbReference type="InterPro" id="IPR020103">
    <property type="entry name" value="PsdUridine_synth_cat_dom_sf"/>
</dbReference>
<dbReference type="InterPro" id="IPR014780">
    <property type="entry name" value="tRNA_psdUridine_synth_TruB"/>
</dbReference>
<dbReference type="GO" id="GO:0031119">
    <property type="term" value="P:tRNA pseudouridine synthesis"/>
    <property type="evidence" value="ECO:0007669"/>
    <property type="project" value="UniProtKB-UniRule"/>
</dbReference>
<dbReference type="PANTHER" id="PTHR13767:SF2">
    <property type="entry name" value="PSEUDOURIDYLATE SYNTHASE TRUB1"/>
    <property type="match status" value="1"/>
</dbReference>
<dbReference type="GO" id="GO:1990481">
    <property type="term" value="P:mRNA pseudouridine synthesis"/>
    <property type="evidence" value="ECO:0007669"/>
    <property type="project" value="TreeGrafter"/>
</dbReference>
<dbReference type="GO" id="GO:0003723">
    <property type="term" value="F:RNA binding"/>
    <property type="evidence" value="ECO:0007669"/>
    <property type="project" value="InterPro"/>
</dbReference>
<dbReference type="EMBL" id="DVJN01000226">
    <property type="protein sequence ID" value="HIS93740.1"/>
    <property type="molecule type" value="Genomic_DNA"/>
</dbReference>
<accession>A0A9D1G3E3</accession>
<dbReference type="NCBIfam" id="TIGR00431">
    <property type="entry name" value="TruB"/>
    <property type="match status" value="1"/>
</dbReference>
<dbReference type="AlphaFoldDB" id="A0A9D1G3E3"/>
<sequence length="293" mass="31544">MSALDGFLNVYKPRGISSGGVVARVKRLLPRGTAIGHGGTLDPEAEGVLPLCVGKATRLFDYIVDKRKVYIAELTLGKVTDTQDAAGTVLEEHPVCVGEAEIRAALPKLTGDILQRPPLYSALKRAGKPLYAYARKGQEVEIDPRPVRVDALALLGCTGENRYEIRVECGKGVYVRTLMHDLGALLGCGGHMSRLARVQAGAFCAEEAVALDALTDAAANLLPMDFPIGHIPLVRVGEGERRRVQNGNPLYARSLIEAPAEHTGVVRVYVEDAFAGMGEFQEDGSVRFRAMLL</sequence>
<dbReference type="Gene3D" id="3.30.2350.10">
    <property type="entry name" value="Pseudouridine synthase"/>
    <property type="match status" value="1"/>
</dbReference>
<evidence type="ECO:0000256" key="2">
    <source>
        <dbReference type="ARBA" id="ARBA00005642"/>
    </source>
</evidence>
<dbReference type="GO" id="GO:0160148">
    <property type="term" value="F:tRNA pseudouridine(55) synthase activity"/>
    <property type="evidence" value="ECO:0007669"/>
    <property type="project" value="UniProtKB-EC"/>
</dbReference>
<evidence type="ECO:0000313" key="10">
    <source>
        <dbReference type="Proteomes" id="UP000824140"/>
    </source>
</evidence>
<dbReference type="InterPro" id="IPR032819">
    <property type="entry name" value="TruB_C"/>
</dbReference>
<comment type="similarity">
    <text evidence="2 5">Belongs to the pseudouridine synthase TruB family. Type 1 subfamily.</text>
</comment>
<comment type="caution">
    <text evidence="9">The sequence shown here is derived from an EMBL/GenBank/DDBJ whole genome shotgun (WGS) entry which is preliminary data.</text>
</comment>
<proteinExistence type="inferred from homology"/>
<organism evidence="9 10">
    <name type="scientific">Candidatus Alectryocaccomicrobium excrementavium</name>
    <dbReference type="NCBI Taxonomy" id="2840668"/>
    <lineage>
        <taxon>Bacteria</taxon>
        <taxon>Bacillati</taxon>
        <taxon>Bacillota</taxon>
        <taxon>Clostridia</taxon>
        <taxon>Candidatus Alectryocaccomicrobium</taxon>
    </lineage>
</organism>
<evidence type="ECO:0000259" key="7">
    <source>
        <dbReference type="Pfam" id="PF09157"/>
    </source>
</evidence>
<dbReference type="InterPro" id="IPR015240">
    <property type="entry name" value="tRNA_sdUridine_synth_fam1_C"/>
</dbReference>
<dbReference type="Proteomes" id="UP000824140">
    <property type="component" value="Unassembled WGS sequence"/>
</dbReference>
<gene>
    <name evidence="5 9" type="primary">truB</name>
    <name evidence="9" type="ORF">IAA84_12060</name>
</gene>
<feature type="domain" description="tRNA pseudouridylate synthase B C-terminal" evidence="8">
    <location>
        <begin position="176"/>
        <end position="219"/>
    </location>
</feature>
<evidence type="ECO:0000259" key="8">
    <source>
        <dbReference type="Pfam" id="PF16198"/>
    </source>
</evidence>
<reference evidence="9" key="1">
    <citation type="submission" date="2020-10" db="EMBL/GenBank/DDBJ databases">
        <authorList>
            <person name="Gilroy R."/>
        </authorList>
    </citation>
    <scope>NUCLEOTIDE SEQUENCE</scope>
    <source>
        <strain evidence="9">13766</strain>
    </source>
</reference>
<keyword evidence="4 5" id="KW-0413">Isomerase</keyword>
<dbReference type="HAMAP" id="MF_01080">
    <property type="entry name" value="TruB_bact"/>
    <property type="match status" value="1"/>
</dbReference>
<keyword evidence="3 5" id="KW-0819">tRNA processing</keyword>
<dbReference type="SUPFAM" id="SSF55120">
    <property type="entry name" value="Pseudouridine synthase"/>
    <property type="match status" value="1"/>
</dbReference>
<evidence type="ECO:0000256" key="1">
    <source>
        <dbReference type="ARBA" id="ARBA00000385"/>
    </source>
</evidence>
<reference evidence="9" key="2">
    <citation type="journal article" date="2021" name="PeerJ">
        <title>Extensive microbial diversity within the chicken gut microbiome revealed by metagenomics and culture.</title>
        <authorList>
            <person name="Gilroy R."/>
            <person name="Ravi A."/>
            <person name="Getino M."/>
            <person name="Pursley I."/>
            <person name="Horton D.L."/>
            <person name="Alikhan N.F."/>
            <person name="Baker D."/>
            <person name="Gharbi K."/>
            <person name="Hall N."/>
            <person name="Watson M."/>
            <person name="Adriaenssens E.M."/>
            <person name="Foster-Nyarko E."/>
            <person name="Jarju S."/>
            <person name="Secka A."/>
            <person name="Antonio M."/>
            <person name="Oren A."/>
            <person name="Chaudhuri R.R."/>
            <person name="La Ragione R."/>
            <person name="Hildebrand F."/>
            <person name="Pallen M.J."/>
        </authorList>
    </citation>
    <scope>NUCLEOTIDE SEQUENCE</scope>
    <source>
        <strain evidence="9">13766</strain>
    </source>
</reference>
<comment type="catalytic activity">
    <reaction evidence="1 5">
        <text>uridine(55) in tRNA = pseudouridine(55) in tRNA</text>
        <dbReference type="Rhea" id="RHEA:42532"/>
        <dbReference type="Rhea" id="RHEA-COMP:10101"/>
        <dbReference type="Rhea" id="RHEA-COMP:10102"/>
        <dbReference type="ChEBI" id="CHEBI:65314"/>
        <dbReference type="ChEBI" id="CHEBI:65315"/>
        <dbReference type="EC" id="5.4.99.25"/>
    </reaction>
</comment>
<feature type="domain" description="tRNA pseudouridine synthase II TruB subfamily 1 C-terminal" evidence="7">
    <location>
        <begin position="233"/>
        <end position="287"/>
    </location>
</feature>
<evidence type="ECO:0000256" key="5">
    <source>
        <dbReference type="HAMAP-Rule" id="MF_01080"/>
    </source>
</evidence>
<evidence type="ECO:0000313" key="9">
    <source>
        <dbReference type="EMBL" id="HIS93740.1"/>
    </source>
</evidence>
<comment type="function">
    <text evidence="5">Responsible for synthesis of pseudouridine from uracil-55 in the psi GC loop of transfer RNAs.</text>
</comment>
<dbReference type="InterPro" id="IPR002501">
    <property type="entry name" value="PsdUridine_synth_N"/>
</dbReference>
<evidence type="ECO:0000259" key="6">
    <source>
        <dbReference type="Pfam" id="PF01509"/>
    </source>
</evidence>